<dbReference type="SUPFAM" id="SSF52317">
    <property type="entry name" value="Class I glutamine amidotransferase-like"/>
    <property type="match status" value="1"/>
</dbReference>
<dbReference type="NCBIfam" id="TIGR01382">
    <property type="entry name" value="PfpI"/>
    <property type="match status" value="1"/>
</dbReference>
<dbReference type="CDD" id="cd03169">
    <property type="entry name" value="GATase1_PfpI_1"/>
    <property type="match status" value="1"/>
</dbReference>
<dbReference type="InterPro" id="IPR029062">
    <property type="entry name" value="Class_I_gatase-like"/>
</dbReference>
<dbReference type="GO" id="GO:0008233">
    <property type="term" value="F:peptidase activity"/>
    <property type="evidence" value="ECO:0007669"/>
    <property type="project" value="UniProtKB-KW"/>
</dbReference>
<evidence type="ECO:0000259" key="2">
    <source>
        <dbReference type="Pfam" id="PF01965"/>
    </source>
</evidence>
<dbReference type="Pfam" id="PF01965">
    <property type="entry name" value="DJ-1_PfpI"/>
    <property type="match status" value="1"/>
</dbReference>
<evidence type="ECO:0000313" key="4">
    <source>
        <dbReference type="Proteomes" id="UP001054854"/>
    </source>
</evidence>
<feature type="domain" description="DJ-1/PfpI" evidence="2">
    <location>
        <begin position="54"/>
        <end position="228"/>
    </location>
</feature>
<evidence type="ECO:0000256" key="1">
    <source>
        <dbReference type="ARBA" id="ARBA00008542"/>
    </source>
</evidence>
<evidence type="ECO:0000313" key="3">
    <source>
        <dbReference type="EMBL" id="GHJ27840.1"/>
    </source>
</evidence>
<dbReference type="EMBL" id="BNEK01000003">
    <property type="protein sequence ID" value="GHJ27840.1"/>
    <property type="molecule type" value="Genomic_DNA"/>
</dbReference>
<dbReference type="PANTHER" id="PTHR42733:SF2">
    <property type="entry name" value="DJ-1_THIJ_PFPI FAMILY PROTEIN"/>
    <property type="match status" value="1"/>
</dbReference>
<gene>
    <name evidence="3" type="ORF">TPA0910_22730</name>
</gene>
<sequence>MFDEMDSDQEARTDSRRAPDALLAKRRRGCTVIWCTVVWTVVSVDVEVGGMAAKILLVTGDAAESLEVLYPYQRLREEGYEVHIAAPSRKTLRLVVHDFEEGFDTYTEKPGYTLPADLAFSDVEPGRYAALVIPGGRAPEYLRNDPELRKICKAFFDADKPVAQICHGPLLTAAVGGLTGRRVTAYPALEPDMQAAGAEYQDTEVVVDGTLVSSRAWPDHPAWMREFLTVLRAKAPAV</sequence>
<dbReference type="InterPro" id="IPR002818">
    <property type="entry name" value="DJ-1/PfpI"/>
</dbReference>
<dbReference type="PROSITE" id="PS51276">
    <property type="entry name" value="PEPTIDASE_C56_PFPI"/>
    <property type="match status" value="1"/>
</dbReference>
<reference evidence="3" key="1">
    <citation type="submission" date="2024-05" db="EMBL/GenBank/DDBJ databases">
        <title>Whole genome shotgun sequence of Streptomyces hygroscopicus NBRC 113678.</title>
        <authorList>
            <person name="Komaki H."/>
            <person name="Tamura T."/>
        </authorList>
    </citation>
    <scope>NUCLEOTIDE SEQUENCE</scope>
    <source>
        <strain evidence="3">N11-34</strain>
    </source>
</reference>
<comment type="caution">
    <text evidence="3">The sequence shown here is derived from an EMBL/GenBank/DDBJ whole genome shotgun (WGS) entry which is preliminary data.</text>
</comment>
<protein>
    <submittedName>
        <fullName evidence="3">Protease</fullName>
    </submittedName>
</protein>
<dbReference type="PANTHER" id="PTHR42733">
    <property type="entry name" value="DJ-1 PROTEIN"/>
    <property type="match status" value="1"/>
</dbReference>
<comment type="similarity">
    <text evidence="1">Belongs to the peptidase C56 family.</text>
</comment>
<accession>A0ABQ3TWX0</accession>
<keyword evidence="4" id="KW-1185">Reference proteome</keyword>
<dbReference type="Gene3D" id="3.40.50.880">
    <property type="match status" value="1"/>
</dbReference>
<dbReference type="Proteomes" id="UP001054854">
    <property type="component" value="Unassembled WGS sequence"/>
</dbReference>
<keyword evidence="3" id="KW-0378">Hydrolase</keyword>
<dbReference type="GO" id="GO:0006508">
    <property type="term" value="P:proteolysis"/>
    <property type="evidence" value="ECO:0007669"/>
    <property type="project" value="UniProtKB-KW"/>
</dbReference>
<dbReference type="InterPro" id="IPR006286">
    <property type="entry name" value="C56_PfpI-like"/>
</dbReference>
<organism evidence="3 4">
    <name type="scientific">Streptomyces hygroscopicus</name>
    <dbReference type="NCBI Taxonomy" id="1912"/>
    <lineage>
        <taxon>Bacteria</taxon>
        <taxon>Bacillati</taxon>
        <taxon>Actinomycetota</taxon>
        <taxon>Actinomycetes</taxon>
        <taxon>Kitasatosporales</taxon>
        <taxon>Streptomycetaceae</taxon>
        <taxon>Streptomyces</taxon>
        <taxon>Streptomyces violaceusniger group</taxon>
    </lineage>
</organism>
<keyword evidence="3" id="KW-0645">Protease</keyword>
<name>A0ABQ3TWX0_STRHY</name>
<proteinExistence type="inferred from homology"/>